<evidence type="ECO:0000256" key="1">
    <source>
        <dbReference type="ARBA" id="ARBA00007447"/>
    </source>
</evidence>
<comment type="similarity">
    <text evidence="1 4">Belongs to the peptidase A1 family.</text>
</comment>
<keyword evidence="4 6" id="KW-0645">Protease</keyword>
<dbReference type="InterPro" id="IPR001461">
    <property type="entry name" value="Aspartic_peptidase_A1"/>
</dbReference>
<evidence type="ECO:0000259" key="5">
    <source>
        <dbReference type="PROSITE" id="PS51767"/>
    </source>
</evidence>
<dbReference type="InterPro" id="IPR033121">
    <property type="entry name" value="PEPTIDASE_A1"/>
</dbReference>
<evidence type="ECO:0000256" key="3">
    <source>
        <dbReference type="PIRSR" id="PIRSR601461-1"/>
    </source>
</evidence>
<evidence type="ECO:0000256" key="2">
    <source>
        <dbReference type="ARBA" id="ARBA00022750"/>
    </source>
</evidence>
<dbReference type="InterPro" id="IPR021109">
    <property type="entry name" value="Peptidase_aspartic_dom_sf"/>
</dbReference>
<organism evidence="6 7">
    <name type="scientific">Mycena metata</name>
    <dbReference type="NCBI Taxonomy" id="1033252"/>
    <lineage>
        <taxon>Eukaryota</taxon>
        <taxon>Fungi</taxon>
        <taxon>Dikarya</taxon>
        <taxon>Basidiomycota</taxon>
        <taxon>Agaricomycotina</taxon>
        <taxon>Agaricomycetes</taxon>
        <taxon>Agaricomycetidae</taxon>
        <taxon>Agaricales</taxon>
        <taxon>Marasmiineae</taxon>
        <taxon>Mycenaceae</taxon>
        <taxon>Mycena</taxon>
    </lineage>
</organism>
<feature type="domain" description="Peptidase A1" evidence="5">
    <location>
        <begin position="36"/>
        <end position="345"/>
    </location>
</feature>
<dbReference type="SUPFAM" id="SSF50630">
    <property type="entry name" value="Acid proteases"/>
    <property type="match status" value="1"/>
</dbReference>
<reference evidence="6" key="1">
    <citation type="submission" date="2023-03" db="EMBL/GenBank/DDBJ databases">
        <title>Massive genome expansion in bonnet fungi (Mycena s.s.) driven by repeated elements and novel gene families across ecological guilds.</title>
        <authorList>
            <consortium name="Lawrence Berkeley National Laboratory"/>
            <person name="Harder C.B."/>
            <person name="Miyauchi S."/>
            <person name="Viragh M."/>
            <person name="Kuo A."/>
            <person name="Thoen E."/>
            <person name="Andreopoulos B."/>
            <person name="Lu D."/>
            <person name="Skrede I."/>
            <person name="Drula E."/>
            <person name="Henrissat B."/>
            <person name="Morin E."/>
            <person name="Kohler A."/>
            <person name="Barry K."/>
            <person name="LaButti K."/>
            <person name="Morin E."/>
            <person name="Salamov A."/>
            <person name="Lipzen A."/>
            <person name="Mereny Z."/>
            <person name="Hegedus B."/>
            <person name="Baldrian P."/>
            <person name="Stursova M."/>
            <person name="Weitz H."/>
            <person name="Taylor A."/>
            <person name="Grigoriev I.V."/>
            <person name="Nagy L.G."/>
            <person name="Martin F."/>
            <person name="Kauserud H."/>
        </authorList>
    </citation>
    <scope>NUCLEOTIDE SEQUENCE</scope>
    <source>
        <strain evidence="6">CBHHK182m</strain>
    </source>
</reference>
<accession>A0AAD7H7Q7</accession>
<dbReference type="EMBL" id="JARKIB010000332">
    <property type="protein sequence ID" value="KAJ7713994.1"/>
    <property type="molecule type" value="Genomic_DNA"/>
</dbReference>
<dbReference type="PROSITE" id="PS51767">
    <property type="entry name" value="PEPTIDASE_A1"/>
    <property type="match status" value="1"/>
</dbReference>
<proteinExistence type="inferred from homology"/>
<dbReference type="GO" id="GO:0004190">
    <property type="term" value="F:aspartic-type endopeptidase activity"/>
    <property type="evidence" value="ECO:0007669"/>
    <property type="project" value="UniProtKB-KW"/>
</dbReference>
<dbReference type="AlphaFoldDB" id="A0AAD7H7Q7"/>
<dbReference type="Pfam" id="PF00026">
    <property type="entry name" value="Asp"/>
    <property type="match status" value="1"/>
</dbReference>
<dbReference type="GO" id="GO:0006508">
    <property type="term" value="P:proteolysis"/>
    <property type="evidence" value="ECO:0007669"/>
    <property type="project" value="UniProtKB-KW"/>
</dbReference>
<comment type="caution">
    <text evidence="6">The sequence shown here is derived from an EMBL/GenBank/DDBJ whole genome shotgun (WGS) entry which is preliminary data.</text>
</comment>
<keyword evidence="7" id="KW-1185">Reference proteome</keyword>
<evidence type="ECO:0000256" key="4">
    <source>
        <dbReference type="RuleBase" id="RU000454"/>
    </source>
</evidence>
<keyword evidence="2 4" id="KW-0064">Aspartyl protease</keyword>
<sequence>MSSSFSLPVSRASQRYQARKRSITGSVSGTHAHGDVLVSITFGTQTLPILFDTGSTLLWVMSTYYTGSLSGDLYYNSSASTTWAQIPGYTYSISYTGGTVSGGVVGTEKVTMGGFTIPAAVLGAANSGTPSTAVGGYIGMPRGSMSGMYLPLANTFMQNIVSSLPAPIFAVYLPWGTGAAASSIDFGYIDSSKYTGTLSTVPLTSGTFHWAIKSTTYYVNGVKHNVTSTTTGNAIIDTGTTLLRVYPEIASTFYAGVTGAYQDGTVWVFPCSTTAFPTLTVDVGGVQAPVSHELNFGFYETLPNGTEICGGGIQIATASPMVFGEVFLASNYVVFDDAAGTIQIANIVF</sequence>
<evidence type="ECO:0000313" key="6">
    <source>
        <dbReference type="EMBL" id="KAJ7713994.1"/>
    </source>
</evidence>
<evidence type="ECO:0000313" key="7">
    <source>
        <dbReference type="Proteomes" id="UP001215598"/>
    </source>
</evidence>
<feature type="active site" evidence="3">
    <location>
        <position position="52"/>
    </location>
</feature>
<name>A0AAD7H7Q7_9AGAR</name>
<dbReference type="InterPro" id="IPR001969">
    <property type="entry name" value="Aspartic_peptidase_AS"/>
</dbReference>
<dbReference type="PANTHER" id="PTHR47966">
    <property type="entry name" value="BETA-SITE APP-CLEAVING ENZYME, ISOFORM A-RELATED"/>
    <property type="match status" value="1"/>
</dbReference>
<dbReference type="Gene3D" id="2.40.70.10">
    <property type="entry name" value="Acid Proteases"/>
    <property type="match status" value="2"/>
</dbReference>
<keyword evidence="4" id="KW-0378">Hydrolase</keyword>
<dbReference type="PROSITE" id="PS00141">
    <property type="entry name" value="ASP_PROTEASE"/>
    <property type="match status" value="2"/>
</dbReference>
<dbReference type="Proteomes" id="UP001215598">
    <property type="component" value="Unassembled WGS sequence"/>
</dbReference>
<feature type="active site" evidence="3">
    <location>
        <position position="237"/>
    </location>
</feature>
<gene>
    <name evidence="6" type="ORF">B0H16DRAFT_1435736</name>
</gene>
<dbReference type="PRINTS" id="PR00792">
    <property type="entry name" value="PEPSIN"/>
</dbReference>
<dbReference type="PANTHER" id="PTHR47966:SF1">
    <property type="entry name" value="ASPARTYL PROTEINASE"/>
    <property type="match status" value="1"/>
</dbReference>
<protein>
    <submittedName>
        <fullName evidence="6">Aspartate protease</fullName>
    </submittedName>
</protein>